<evidence type="ECO:0000256" key="4">
    <source>
        <dbReference type="ARBA" id="ARBA00022679"/>
    </source>
</evidence>
<dbReference type="STRING" id="1123384.AJ81_10420"/>
<evidence type="ECO:0000256" key="10">
    <source>
        <dbReference type="HAMAP-Rule" id="MF_00185"/>
    </source>
</evidence>
<feature type="region of interest" description="Interaction with substrate tRNA" evidence="10">
    <location>
        <begin position="31"/>
        <end position="34"/>
    </location>
</feature>
<dbReference type="KEGG" id="phy:AJ81_10420"/>
<evidence type="ECO:0000313" key="14">
    <source>
        <dbReference type="EMBL" id="AJC74523.1"/>
    </source>
</evidence>
<feature type="site" description="Interaction with substrate tRNA" evidence="10">
    <location>
        <position position="119"/>
    </location>
</feature>
<dbReference type="GO" id="GO:0006400">
    <property type="term" value="P:tRNA modification"/>
    <property type="evidence" value="ECO:0007669"/>
    <property type="project" value="TreeGrafter"/>
</dbReference>
<dbReference type="NCBIfam" id="TIGR00174">
    <property type="entry name" value="miaA"/>
    <property type="match status" value="1"/>
</dbReference>
<name>A0A0X1KTH3_9THEM</name>
<comment type="caution">
    <text evidence="10">Lacks conserved residue(s) required for the propagation of feature annotation.</text>
</comment>
<dbReference type="RefSeq" id="WP_031502739.1">
    <property type="nucleotide sequence ID" value="NC_022795.1"/>
</dbReference>
<evidence type="ECO:0000256" key="7">
    <source>
        <dbReference type="ARBA" id="ARBA00022840"/>
    </source>
</evidence>
<feature type="site" description="Interaction with substrate tRNA" evidence="10">
    <location>
        <position position="97"/>
    </location>
</feature>
<evidence type="ECO:0000256" key="3">
    <source>
        <dbReference type="ARBA" id="ARBA00005842"/>
    </source>
</evidence>
<dbReference type="InterPro" id="IPR018022">
    <property type="entry name" value="IPT"/>
</dbReference>
<dbReference type="Gene3D" id="3.40.50.300">
    <property type="entry name" value="P-loop containing nucleotide triphosphate hydrolases"/>
    <property type="match status" value="1"/>
</dbReference>
<comment type="subunit">
    <text evidence="10">Monomer.</text>
</comment>
<keyword evidence="4 10" id="KW-0808">Transferase</keyword>
<keyword evidence="6 10" id="KW-0547">Nucleotide-binding</keyword>
<evidence type="ECO:0000256" key="1">
    <source>
        <dbReference type="ARBA" id="ARBA00001946"/>
    </source>
</evidence>
<protein>
    <recommendedName>
        <fullName evidence="10">tRNA dimethylallyltransferase</fullName>
        <ecNumber evidence="10">2.5.1.75</ecNumber>
    </recommendedName>
    <alternativeName>
        <fullName evidence="10">Dimethylallyl diphosphate:tRNA dimethylallyltransferase</fullName>
        <shortName evidence="10">DMAPP:tRNA dimethylallyltransferase</shortName>
        <shortName evidence="10">DMATase</shortName>
    </alternativeName>
    <alternativeName>
        <fullName evidence="10">Isopentenyl-diphosphate:tRNA isopentenyltransferase</fullName>
        <shortName evidence="10">IPP transferase</shortName>
        <shortName evidence="10">IPPT</shortName>
        <shortName evidence="10">IPTase</shortName>
    </alternativeName>
</protein>
<dbReference type="GO" id="GO:0005524">
    <property type="term" value="F:ATP binding"/>
    <property type="evidence" value="ECO:0007669"/>
    <property type="project" value="UniProtKB-UniRule"/>
</dbReference>
<evidence type="ECO:0000256" key="5">
    <source>
        <dbReference type="ARBA" id="ARBA00022694"/>
    </source>
</evidence>
<evidence type="ECO:0000256" key="8">
    <source>
        <dbReference type="ARBA" id="ARBA00022842"/>
    </source>
</evidence>
<dbReference type="Pfam" id="PF01715">
    <property type="entry name" value="IPPT"/>
    <property type="match status" value="1"/>
</dbReference>
<comment type="similarity">
    <text evidence="3 10 13">Belongs to the IPP transferase family.</text>
</comment>
<dbReference type="InterPro" id="IPR039657">
    <property type="entry name" value="Dimethylallyltransferase"/>
</dbReference>
<feature type="binding site" evidence="10">
    <location>
        <begin position="8"/>
        <end position="13"/>
    </location>
    <ligand>
        <name>substrate</name>
    </ligand>
</feature>
<dbReference type="Gene3D" id="1.10.20.140">
    <property type="match status" value="1"/>
</dbReference>
<keyword evidence="7 10" id="KW-0067">ATP-binding</keyword>
<dbReference type="PATRIC" id="fig|1123384.7.peg.2091"/>
<comment type="catalytic activity">
    <reaction evidence="9 10 11">
        <text>adenosine(37) in tRNA + dimethylallyl diphosphate = N(6)-dimethylallyladenosine(37) in tRNA + diphosphate</text>
        <dbReference type="Rhea" id="RHEA:26482"/>
        <dbReference type="Rhea" id="RHEA-COMP:10162"/>
        <dbReference type="Rhea" id="RHEA-COMP:10375"/>
        <dbReference type="ChEBI" id="CHEBI:33019"/>
        <dbReference type="ChEBI" id="CHEBI:57623"/>
        <dbReference type="ChEBI" id="CHEBI:74411"/>
        <dbReference type="ChEBI" id="CHEBI:74415"/>
        <dbReference type="EC" id="2.5.1.75"/>
    </reaction>
</comment>
<dbReference type="InterPro" id="IPR027417">
    <property type="entry name" value="P-loop_NTPase"/>
</dbReference>
<keyword evidence="8 10" id="KW-0460">Magnesium</keyword>
<accession>A0A0X1KTH3</accession>
<evidence type="ECO:0000256" key="6">
    <source>
        <dbReference type="ARBA" id="ARBA00022741"/>
    </source>
</evidence>
<reference evidence="14 15" key="1">
    <citation type="submission" date="2014-01" db="EMBL/GenBank/DDBJ databases">
        <title>Genome sequencing of Thermotog hypogea.</title>
        <authorList>
            <person name="Zhang X."/>
            <person name="Alvare G."/>
            <person name="Fristensky B."/>
            <person name="Chen L."/>
            <person name="Suen T."/>
            <person name="Chen Q."/>
            <person name="Ma K."/>
        </authorList>
    </citation>
    <scope>NUCLEOTIDE SEQUENCE [LARGE SCALE GENOMIC DNA]</scope>
    <source>
        <strain evidence="14 15">DSM 11164</strain>
    </source>
</reference>
<feature type="binding site" evidence="10">
    <location>
        <begin position="6"/>
        <end position="13"/>
    </location>
    <ligand>
        <name>ATP</name>
        <dbReference type="ChEBI" id="CHEBI:30616"/>
    </ligand>
</feature>
<dbReference type="PANTHER" id="PTHR11088">
    <property type="entry name" value="TRNA DIMETHYLALLYLTRANSFERASE"/>
    <property type="match status" value="1"/>
</dbReference>
<dbReference type="OrthoDB" id="9776390at2"/>
<comment type="cofactor">
    <cofactor evidence="1 10">
        <name>Mg(2+)</name>
        <dbReference type="ChEBI" id="CHEBI:18420"/>
    </cofactor>
</comment>
<gene>
    <name evidence="10" type="primary">miaA</name>
    <name evidence="14" type="ORF">AJ81_10420</name>
</gene>
<sequence>MIVVTGPTGVGKTNIAIELALRLNAEIVSVDSRQIYRFMDIGTAKPTLEQRRLVPHHLIDIVSPDEYYSVYNFRNDALKTISQIRARGKIPLLVGGTGLYIDALTRGIFEGAPRNEQLRQELLEKESREPGRLRKMLEGIDPEAASRIHVNDLKRTIRALEVWFQTGCTISQLQRASKPSGNFTIVVLTRDRRELYDRINERVERMIEEGLVEEVKSLLKMGYSKDLNALKTIGYQEVIDYLEGKESFERTVEKIKRNTRHFARRQIIWFRRYCDATWLNASDEKVLEKLMEMVSEDAQKNS</sequence>
<evidence type="ECO:0000256" key="2">
    <source>
        <dbReference type="ARBA" id="ARBA00003213"/>
    </source>
</evidence>
<evidence type="ECO:0000256" key="9">
    <source>
        <dbReference type="ARBA" id="ARBA00049563"/>
    </source>
</evidence>
<dbReference type="EMBL" id="CP007141">
    <property type="protein sequence ID" value="AJC74523.1"/>
    <property type="molecule type" value="Genomic_DNA"/>
</dbReference>
<keyword evidence="15" id="KW-1185">Reference proteome</keyword>
<evidence type="ECO:0000256" key="11">
    <source>
        <dbReference type="RuleBase" id="RU003783"/>
    </source>
</evidence>
<dbReference type="EC" id="2.5.1.75" evidence="10"/>
<dbReference type="PANTHER" id="PTHR11088:SF60">
    <property type="entry name" value="TRNA DIMETHYLALLYLTRANSFERASE"/>
    <property type="match status" value="1"/>
</dbReference>
<evidence type="ECO:0000256" key="13">
    <source>
        <dbReference type="RuleBase" id="RU003785"/>
    </source>
</evidence>
<dbReference type="Proteomes" id="UP000077469">
    <property type="component" value="Chromosome"/>
</dbReference>
<dbReference type="AlphaFoldDB" id="A0A0X1KTH3"/>
<dbReference type="SUPFAM" id="SSF52540">
    <property type="entry name" value="P-loop containing nucleoside triphosphate hydrolases"/>
    <property type="match status" value="2"/>
</dbReference>
<evidence type="ECO:0000256" key="12">
    <source>
        <dbReference type="RuleBase" id="RU003784"/>
    </source>
</evidence>
<keyword evidence="5 10" id="KW-0819">tRNA processing</keyword>
<evidence type="ECO:0000313" key="15">
    <source>
        <dbReference type="Proteomes" id="UP000077469"/>
    </source>
</evidence>
<dbReference type="PaxDb" id="1123384-AJ81_10420"/>
<dbReference type="HAMAP" id="MF_00185">
    <property type="entry name" value="IPP_trans"/>
    <property type="match status" value="1"/>
</dbReference>
<dbReference type="GO" id="GO:0052381">
    <property type="term" value="F:tRNA dimethylallyltransferase activity"/>
    <property type="evidence" value="ECO:0007669"/>
    <property type="project" value="UniProtKB-UniRule"/>
</dbReference>
<organism evidence="14 15">
    <name type="scientific">Pseudothermotoga hypogea DSM 11164 = NBRC 106472</name>
    <dbReference type="NCBI Taxonomy" id="1123384"/>
    <lineage>
        <taxon>Bacteria</taxon>
        <taxon>Thermotogati</taxon>
        <taxon>Thermotogota</taxon>
        <taxon>Thermotogae</taxon>
        <taxon>Thermotogales</taxon>
        <taxon>Thermotogaceae</taxon>
        <taxon>Pseudothermotoga</taxon>
    </lineage>
</organism>
<proteinExistence type="inferred from homology"/>
<comment type="function">
    <text evidence="2 10 12">Catalyzes the transfer of a dimethylallyl group onto the adenine at position 37 in tRNAs that read codons beginning with uridine, leading to the formation of N6-(dimethylallyl)adenosine (i(6)A).</text>
</comment>